<dbReference type="FunFam" id="1.10.238.260:FF:000001">
    <property type="entry name" value="2-isopropylmalate synthase"/>
    <property type="match status" value="1"/>
</dbReference>
<keyword evidence="11" id="KW-0963">Cytoplasm</keyword>
<dbReference type="EMBL" id="FNGO01000018">
    <property type="protein sequence ID" value="SDM14137.1"/>
    <property type="molecule type" value="Genomic_DNA"/>
</dbReference>
<evidence type="ECO:0000313" key="13">
    <source>
        <dbReference type="EMBL" id="SDM14137.1"/>
    </source>
</evidence>
<dbReference type="InterPro" id="IPR002034">
    <property type="entry name" value="AIPM/Hcit_synth_CS"/>
</dbReference>
<dbReference type="GO" id="GO:0009098">
    <property type="term" value="P:L-leucine biosynthetic process"/>
    <property type="evidence" value="ECO:0007669"/>
    <property type="project" value="UniProtKB-UniRule"/>
</dbReference>
<feature type="domain" description="Pyruvate carboxyltransferase" evidence="12">
    <location>
        <begin position="3"/>
        <end position="265"/>
    </location>
</feature>
<dbReference type="PROSITE" id="PS00816">
    <property type="entry name" value="AIPM_HOMOCIT_SYNTH_2"/>
    <property type="match status" value="1"/>
</dbReference>
<dbReference type="GO" id="GO:0005737">
    <property type="term" value="C:cytoplasm"/>
    <property type="evidence" value="ECO:0007669"/>
    <property type="project" value="UniProtKB-UniRule"/>
</dbReference>
<dbReference type="CDD" id="cd07940">
    <property type="entry name" value="DRE_TIM_IPMS"/>
    <property type="match status" value="1"/>
</dbReference>
<dbReference type="PROSITE" id="PS50991">
    <property type="entry name" value="PYR_CT"/>
    <property type="match status" value="1"/>
</dbReference>
<keyword evidence="8 11" id="KW-0479">Metal-binding</keyword>
<keyword evidence="7 11" id="KW-0808">Transferase</keyword>
<dbReference type="InterPro" id="IPR005671">
    <property type="entry name" value="LeuA_bact_synth"/>
</dbReference>
<dbReference type="InterPro" id="IPR050073">
    <property type="entry name" value="2-IPM_HCS-like"/>
</dbReference>
<comment type="catalytic activity">
    <reaction evidence="11">
        <text>3-methyl-2-oxobutanoate + acetyl-CoA + H2O = (2S)-2-isopropylmalate + CoA + H(+)</text>
        <dbReference type="Rhea" id="RHEA:21524"/>
        <dbReference type="ChEBI" id="CHEBI:1178"/>
        <dbReference type="ChEBI" id="CHEBI:11851"/>
        <dbReference type="ChEBI" id="CHEBI:15377"/>
        <dbReference type="ChEBI" id="CHEBI:15378"/>
        <dbReference type="ChEBI" id="CHEBI:57287"/>
        <dbReference type="ChEBI" id="CHEBI:57288"/>
        <dbReference type="EC" id="2.3.3.13"/>
    </reaction>
</comment>
<evidence type="ECO:0000256" key="1">
    <source>
        <dbReference type="ARBA" id="ARBA00004689"/>
    </source>
</evidence>
<dbReference type="AlphaFoldDB" id="A0A1G9QU65"/>
<dbReference type="InterPro" id="IPR036230">
    <property type="entry name" value="LeuA_allosteric_dom_sf"/>
</dbReference>
<accession>A0A1G9QU65</accession>
<dbReference type="SMART" id="SM00917">
    <property type="entry name" value="LeuA_dimer"/>
    <property type="match status" value="1"/>
</dbReference>
<comment type="function">
    <text evidence="11">Catalyzes the condensation of the acetyl group of acetyl-CoA with 3-methyl-2-oxobutanoate (2-ketoisovalerate) to form 3-carboxy-3-hydroxy-4-methylpentanoate (2-isopropylmalate).</text>
</comment>
<dbReference type="STRING" id="321763.SAMN04488692_11817"/>
<dbReference type="Gene3D" id="3.20.20.70">
    <property type="entry name" value="Aldolase class I"/>
    <property type="match status" value="1"/>
</dbReference>
<evidence type="ECO:0000256" key="6">
    <source>
        <dbReference type="ARBA" id="ARBA00022605"/>
    </source>
</evidence>
<evidence type="ECO:0000259" key="12">
    <source>
        <dbReference type="PROSITE" id="PS50991"/>
    </source>
</evidence>
<feature type="binding site" evidence="11">
    <location>
        <position position="236"/>
    </location>
    <ligand>
        <name>Mn(2+)</name>
        <dbReference type="ChEBI" id="CHEBI:29035"/>
    </ligand>
</feature>
<dbReference type="InterPro" id="IPR000891">
    <property type="entry name" value="PYR_CT"/>
</dbReference>
<comment type="similarity">
    <text evidence="2 11">Belongs to the alpha-IPM synthase/homocitrate synthase family. LeuA type 1 subfamily.</text>
</comment>
<dbReference type="Pfam" id="PF22617">
    <property type="entry name" value="HCS_D2"/>
    <property type="match status" value="1"/>
</dbReference>
<organism evidence="13 14">
    <name type="scientific">Halarsenatibacter silvermanii</name>
    <dbReference type="NCBI Taxonomy" id="321763"/>
    <lineage>
        <taxon>Bacteria</taxon>
        <taxon>Bacillati</taxon>
        <taxon>Bacillota</taxon>
        <taxon>Clostridia</taxon>
        <taxon>Halanaerobiales</taxon>
        <taxon>Halarsenatibacteraceae</taxon>
        <taxon>Halarsenatibacter</taxon>
    </lineage>
</organism>
<sequence>MTVKFFDTTLRDGEQSPGVNLNIKDKLRIAEQLAALNVDVIEAGFPISSEGDFRAVNKIAEEVSGPIIAGLARTKKEDIDRAWEAIKPASRPRIHTFIATSQIHMEHKLRKSPEEVLEESVRAVERAKSYTDDVEFSAEDAVRSDRDFLCELFEAVIEAGATTVNIPDTVGYSVPHEFGGLVAYIRENVSNISEADMSIHCHDDLGLGVANSLAAVEEGAVQIECAVNGIGERAGNAALEEIALALHTRRDYYDKDHSLNLQEVHRTSRLVSNLTGMEVQPNKAVVGENAFAHEAGIHQDGVLKERTTYEIMDAETIGLEENKIVMGKHSGRSAFRQKLSELGYDLDDEKLNDAFLRFKELTDRKKEITNLDLEAIVEGQLVQREQILELKKLQVTTGMGISTTTVHMEYRGEKVLESACSEGGPIDATYEAINKVSGHDCRLLLFKIDAITGGKDALGHVTVKLTKSGIDEREEDVYLGRGVSTDIVNASAIAYINATNRILTEQEREGSS</sequence>
<keyword evidence="5 11" id="KW-0432">Leucine biosynthesis</keyword>
<dbReference type="Gene3D" id="3.30.160.270">
    <property type="match status" value="1"/>
</dbReference>
<evidence type="ECO:0000256" key="2">
    <source>
        <dbReference type="ARBA" id="ARBA00009396"/>
    </source>
</evidence>
<dbReference type="HAMAP" id="MF_01025">
    <property type="entry name" value="LeuA_type1"/>
    <property type="match status" value="1"/>
</dbReference>
<name>A0A1G9QU65_9FIRM</name>
<dbReference type="GO" id="GO:0003852">
    <property type="term" value="F:2-isopropylmalate synthase activity"/>
    <property type="evidence" value="ECO:0007669"/>
    <property type="project" value="UniProtKB-UniRule"/>
</dbReference>
<dbReference type="GO" id="GO:0003985">
    <property type="term" value="F:acetyl-CoA C-acetyltransferase activity"/>
    <property type="evidence" value="ECO:0007669"/>
    <property type="project" value="UniProtKB-UniRule"/>
</dbReference>
<dbReference type="NCBIfam" id="TIGR00973">
    <property type="entry name" value="leuA_bact"/>
    <property type="match status" value="1"/>
</dbReference>
<evidence type="ECO:0000256" key="3">
    <source>
        <dbReference type="ARBA" id="ARBA00012973"/>
    </source>
</evidence>
<keyword evidence="14" id="KW-1185">Reference proteome</keyword>
<dbReference type="OrthoDB" id="9804858at2"/>
<comment type="cofactor">
    <cofactor evidence="11">
        <name>Mn(2+)</name>
        <dbReference type="ChEBI" id="CHEBI:29035"/>
    </cofactor>
</comment>
<dbReference type="PROSITE" id="PS00815">
    <property type="entry name" value="AIPM_HOMOCIT_SYNTH_1"/>
    <property type="match status" value="1"/>
</dbReference>
<comment type="pathway">
    <text evidence="1 11">Amino-acid biosynthesis; L-leucine biosynthesis; L-leucine from 3-methyl-2-oxobutanoate: step 1/4.</text>
</comment>
<dbReference type="EC" id="2.3.3.13" evidence="3 11"/>
<dbReference type="UniPathway" id="UPA00048">
    <property type="reaction ID" value="UER00070"/>
</dbReference>
<proteinExistence type="inferred from homology"/>
<keyword evidence="9 11" id="KW-0464">Manganese</keyword>
<feature type="region of interest" description="Regulatory domain" evidence="11">
    <location>
        <begin position="389"/>
        <end position="512"/>
    </location>
</feature>
<dbReference type="Proteomes" id="UP000199476">
    <property type="component" value="Unassembled WGS sequence"/>
</dbReference>
<feature type="binding site" evidence="11">
    <location>
        <position position="12"/>
    </location>
    <ligand>
        <name>Mn(2+)</name>
        <dbReference type="ChEBI" id="CHEBI:29035"/>
    </ligand>
</feature>
<evidence type="ECO:0000256" key="4">
    <source>
        <dbReference type="ARBA" id="ARBA00018198"/>
    </source>
</evidence>
<evidence type="ECO:0000256" key="5">
    <source>
        <dbReference type="ARBA" id="ARBA00022430"/>
    </source>
</evidence>
<keyword evidence="6 11" id="KW-0028">Amino-acid biosynthesis</keyword>
<dbReference type="NCBIfam" id="NF002086">
    <property type="entry name" value="PRK00915.1-3"/>
    <property type="match status" value="1"/>
</dbReference>
<dbReference type="Pfam" id="PF08502">
    <property type="entry name" value="LeuA_dimer"/>
    <property type="match status" value="1"/>
</dbReference>
<gene>
    <name evidence="11" type="primary">leuA</name>
    <name evidence="13" type="ORF">SAMN04488692_11817</name>
</gene>
<evidence type="ECO:0000256" key="8">
    <source>
        <dbReference type="ARBA" id="ARBA00022723"/>
    </source>
</evidence>
<dbReference type="InterPro" id="IPR013709">
    <property type="entry name" value="2-isopropylmalate_synth_dimer"/>
</dbReference>
<keyword evidence="10 11" id="KW-0100">Branched-chain amino acid biosynthesis</keyword>
<dbReference type="PANTHER" id="PTHR10277:SF9">
    <property type="entry name" value="2-ISOPROPYLMALATE SYNTHASE 1, CHLOROPLASTIC-RELATED"/>
    <property type="match status" value="1"/>
</dbReference>
<evidence type="ECO:0000256" key="9">
    <source>
        <dbReference type="ARBA" id="ARBA00023211"/>
    </source>
</evidence>
<feature type="binding site" evidence="11">
    <location>
        <position position="200"/>
    </location>
    <ligand>
        <name>Mn(2+)</name>
        <dbReference type="ChEBI" id="CHEBI:29035"/>
    </ligand>
</feature>
<reference evidence="13 14" key="1">
    <citation type="submission" date="2016-10" db="EMBL/GenBank/DDBJ databases">
        <authorList>
            <person name="de Groot N.N."/>
        </authorList>
    </citation>
    <scope>NUCLEOTIDE SEQUENCE [LARGE SCALE GENOMIC DNA]</scope>
    <source>
        <strain evidence="13 14">SLAS-1</strain>
    </source>
</reference>
<dbReference type="SUPFAM" id="SSF110921">
    <property type="entry name" value="2-isopropylmalate synthase LeuA, allosteric (dimerisation) domain"/>
    <property type="match status" value="1"/>
</dbReference>
<evidence type="ECO:0000256" key="7">
    <source>
        <dbReference type="ARBA" id="ARBA00022679"/>
    </source>
</evidence>
<feature type="binding site" evidence="11">
    <location>
        <position position="202"/>
    </location>
    <ligand>
        <name>Mn(2+)</name>
        <dbReference type="ChEBI" id="CHEBI:29035"/>
    </ligand>
</feature>
<comment type="subunit">
    <text evidence="11">Homodimer.</text>
</comment>
<protein>
    <recommendedName>
        <fullName evidence="4 11">2-isopropylmalate synthase</fullName>
        <ecNumber evidence="3 11">2.3.3.13</ecNumber>
    </recommendedName>
    <alternativeName>
        <fullName evidence="11">Alpha-IPM synthase</fullName>
    </alternativeName>
    <alternativeName>
        <fullName evidence="11">Alpha-isopropylmalate synthase</fullName>
    </alternativeName>
</protein>
<evidence type="ECO:0000256" key="11">
    <source>
        <dbReference type="HAMAP-Rule" id="MF_01025"/>
    </source>
</evidence>
<dbReference type="PANTHER" id="PTHR10277">
    <property type="entry name" value="HOMOCITRATE SYNTHASE-RELATED"/>
    <property type="match status" value="1"/>
</dbReference>
<dbReference type="InterPro" id="IPR013785">
    <property type="entry name" value="Aldolase_TIM"/>
</dbReference>
<dbReference type="GO" id="GO:0030145">
    <property type="term" value="F:manganese ion binding"/>
    <property type="evidence" value="ECO:0007669"/>
    <property type="project" value="UniProtKB-UniRule"/>
</dbReference>
<evidence type="ECO:0000256" key="10">
    <source>
        <dbReference type="ARBA" id="ARBA00023304"/>
    </source>
</evidence>
<dbReference type="InterPro" id="IPR054691">
    <property type="entry name" value="LeuA/HCS_post-cat"/>
</dbReference>
<evidence type="ECO:0000313" key="14">
    <source>
        <dbReference type="Proteomes" id="UP000199476"/>
    </source>
</evidence>
<dbReference type="FunFam" id="3.20.20.70:FF:000010">
    <property type="entry name" value="2-isopropylmalate synthase"/>
    <property type="match status" value="1"/>
</dbReference>
<dbReference type="Pfam" id="PF00682">
    <property type="entry name" value="HMGL-like"/>
    <property type="match status" value="1"/>
</dbReference>
<dbReference type="RefSeq" id="WP_089761079.1">
    <property type="nucleotide sequence ID" value="NZ_FNGO01000018.1"/>
</dbReference>
<dbReference type="SUPFAM" id="SSF51569">
    <property type="entry name" value="Aldolase"/>
    <property type="match status" value="1"/>
</dbReference>